<keyword evidence="2" id="KW-0645">Protease</keyword>
<dbReference type="Gene3D" id="3.90.1720.10">
    <property type="entry name" value="endopeptidase domain like (from Nostoc punctiforme)"/>
    <property type="match status" value="1"/>
</dbReference>
<protein>
    <submittedName>
        <fullName evidence="8">Hydrolase</fullName>
    </submittedName>
</protein>
<keyword evidence="6" id="KW-0732">Signal</keyword>
<dbReference type="InterPro" id="IPR000064">
    <property type="entry name" value="NLP_P60_dom"/>
</dbReference>
<dbReference type="SUPFAM" id="SSF54001">
    <property type="entry name" value="Cysteine proteinases"/>
    <property type="match status" value="1"/>
</dbReference>
<feature type="domain" description="NlpC/P60" evidence="7">
    <location>
        <begin position="268"/>
        <end position="394"/>
    </location>
</feature>
<feature type="signal peptide" evidence="6">
    <location>
        <begin position="1"/>
        <end position="24"/>
    </location>
</feature>
<evidence type="ECO:0000256" key="1">
    <source>
        <dbReference type="ARBA" id="ARBA00007074"/>
    </source>
</evidence>
<accession>A0A223SE58</accession>
<dbReference type="Pfam" id="PF00877">
    <property type="entry name" value="NLPC_P60"/>
    <property type="match status" value="1"/>
</dbReference>
<evidence type="ECO:0000256" key="5">
    <source>
        <dbReference type="SAM" id="MobiDB-lite"/>
    </source>
</evidence>
<dbReference type="InterPro" id="IPR051202">
    <property type="entry name" value="Peptidase_C40"/>
</dbReference>
<feature type="compositionally biased region" description="Low complexity" evidence="5">
    <location>
        <begin position="41"/>
        <end position="53"/>
    </location>
</feature>
<dbReference type="PANTHER" id="PTHR47053">
    <property type="entry name" value="MUREIN DD-ENDOPEPTIDASE MEPH-RELATED"/>
    <property type="match status" value="1"/>
</dbReference>
<dbReference type="PROSITE" id="PS51935">
    <property type="entry name" value="NLPC_P60"/>
    <property type="match status" value="1"/>
</dbReference>
<evidence type="ECO:0000313" key="8">
    <source>
        <dbReference type="EMBL" id="ASU86363.1"/>
    </source>
</evidence>
<sequence>MRSCVGTTAAFAVAFTAFGAPAWAAPEPHVRNRPPIDAQKGAAAGPTTAASGTERAQDGAPEVADTATLDDDVEVAPFDKARSREYFAVSPKALSEKTVAKVAELDGVESVEVVDAARVNIDDESTAVLGVDPSEFRNYAPRPSAESDEIWQGIAEGRVALSDDAGKQRGLDVGSEVDIAGAKGEVTREVWTHATSGVAGIDAIISRATAEELGFPQGNGLIISAPDADLWDLKDDLEKTLGEDASLQLLAENPDPRPSDAAGRPVGGSTMERVIGDAESMVGVPYVWGGESLAEGGFDCSGLLQWAFARNGVAIPRVTHDQWYAGQHLEYKDAQRGDLIFWRNDPTAPDYISHVAIYLGDGKMLEAPRTGLNVRVTDVRTKNMAGVVRVHVQD</sequence>
<dbReference type="AlphaFoldDB" id="A0A223SE58"/>
<dbReference type="GO" id="GO:0006508">
    <property type="term" value="P:proteolysis"/>
    <property type="evidence" value="ECO:0007669"/>
    <property type="project" value="UniProtKB-KW"/>
</dbReference>
<reference evidence="8 9" key="1">
    <citation type="submission" date="2017-08" db="EMBL/GenBank/DDBJ databases">
        <title>The complete genome sequence of Nocardiopsis gilva YIM 90087.</title>
        <authorList>
            <person name="Yin M."/>
            <person name="Tang S."/>
        </authorList>
    </citation>
    <scope>NUCLEOTIDE SEQUENCE [LARGE SCALE GENOMIC DNA]</scope>
    <source>
        <strain evidence="8 9">YIM 90087</strain>
    </source>
</reference>
<dbReference type="GO" id="GO:0008234">
    <property type="term" value="F:cysteine-type peptidase activity"/>
    <property type="evidence" value="ECO:0007669"/>
    <property type="project" value="UniProtKB-KW"/>
</dbReference>
<dbReference type="PANTHER" id="PTHR47053:SF1">
    <property type="entry name" value="MUREIN DD-ENDOPEPTIDASE MEPH-RELATED"/>
    <property type="match status" value="1"/>
</dbReference>
<evidence type="ECO:0000313" key="9">
    <source>
        <dbReference type="Proteomes" id="UP000215005"/>
    </source>
</evidence>
<dbReference type="Proteomes" id="UP000215005">
    <property type="component" value="Chromosome"/>
</dbReference>
<dbReference type="KEGG" id="ngv:CDO52_21365"/>
<comment type="similarity">
    <text evidence="1">Belongs to the peptidase C40 family.</text>
</comment>
<gene>
    <name evidence="8" type="ORF">CDO52_21365</name>
</gene>
<feature type="region of interest" description="Disordered" evidence="5">
    <location>
        <begin position="26"/>
        <end position="64"/>
    </location>
</feature>
<dbReference type="EMBL" id="CP022753">
    <property type="protein sequence ID" value="ASU86363.1"/>
    <property type="molecule type" value="Genomic_DNA"/>
</dbReference>
<evidence type="ECO:0000259" key="7">
    <source>
        <dbReference type="PROSITE" id="PS51935"/>
    </source>
</evidence>
<keyword evidence="3 8" id="KW-0378">Hydrolase</keyword>
<proteinExistence type="inferred from homology"/>
<name>A0A223SE58_9ACTN</name>
<organism evidence="8 9">
    <name type="scientific">Nocardiopsis gilva YIM 90087</name>
    <dbReference type="NCBI Taxonomy" id="1235441"/>
    <lineage>
        <taxon>Bacteria</taxon>
        <taxon>Bacillati</taxon>
        <taxon>Actinomycetota</taxon>
        <taxon>Actinomycetes</taxon>
        <taxon>Streptosporangiales</taxon>
        <taxon>Nocardiopsidaceae</taxon>
        <taxon>Nocardiopsis</taxon>
    </lineage>
</organism>
<keyword evidence="4" id="KW-0788">Thiol protease</keyword>
<evidence type="ECO:0000256" key="6">
    <source>
        <dbReference type="SAM" id="SignalP"/>
    </source>
</evidence>
<evidence type="ECO:0000256" key="2">
    <source>
        <dbReference type="ARBA" id="ARBA00022670"/>
    </source>
</evidence>
<evidence type="ECO:0000256" key="3">
    <source>
        <dbReference type="ARBA" id="ARBA00022801"/>
    </source>
</evidence>
<keyword evidence="9" id="KW-1185">Reference proteome</keyword>
<evidence type="ECO:0000256" key="4">
    <source>
        <dbReference type="ARBA" id="ARBA00022807"/>
    </source>
</evidence>
<dbReference type="InterPro" id="IPR038765">
    <property type="entry name" value="Papain-like_cys_pep_sf"/>
</dbReference>
<feature type="chain" id="PRO_5011249721" evidence="6">
    <location>
        <begin position="25"/>
        <end position="394"/>
    </location>
</feature>
<dbReference type="OrthoDB" id="5244330at2"/>